<evidence type="ECO:0000256" key="7">
    <source>
        <dbReference type="HAMAP-Rule" id="MF_01337"/>
    </source>
</evidence>
<dbReference type="GO" id="GO:0006412">
    <property type="term" value="P:translation"/>
    <property type="evidence" value="ECO:0007669"/>
    <property type="project" value="UniProtKB-UniRule"/>
</dbReference>
<evidence type="ECO:0000256" key="2">
    <source>
        <dbReference type="ARBA" id="ARBA00022730"/>
    </source>
</evidence>
<comment type="subunit">
    <text evidence="7">Part of the 50S ribosomal subunit; part of the 5S rRNA/L5/L18/L25 subcomplex. Contacts the 5S and 23S rRNAs.</text>
</comment>
<evidence type="ECO:0000313" key="8">
    <source>
        <dbReference type="EMBL" id="MBI1756008.1"/>
    </source>
</evidence>
<proteinExistence type="inferred from homology"/>
<evidence type="ECO:0000256" key="4">
    <source>
        <dbReference type="ARBA" id="ARBA00022980"/>
    </source>
</evidence>
<dbReference type="NCBIfam" id="TIGR00060">
    <property type="entry name" value="L18_bact"/>
    <property type="match status" value="1"/>
</dbReference>
<dbReference type="GO" id="GO:0003735">
    <property type="term" value="F:structural constituent of ribosome"/>
    <property type="evidence" value="ECO:0007669"/>
    <property type="project" value="InterPro"/>
</dbReference>
<dbReference type="Proteomes" id="UP000727962">
    <property type="component" value="Unassembled WGS sequence"/>
</dbReference>
<keyword evidence="5 7" id="KW-0687">Ribonucleoprotein</keyword>
<dbReference type="InterPro" id="IPR004389">
    <property type="entry name" value="Ribosomal_uL18_bac-type"/>
</dbReference>
<keyword evidence="4 7" id="KW-0689">Ribosomal protein</keyword>
<dbReference type="PANTHER" id="PTHR12899">
    <property type="entry name" value="39S RIBOSOMAL PROTEIN L18, MITOCHONDRIAL"/>
    <property type="match status" value="1"/>
</dbReference>
<dbReference type="GO" id="GO:0022625">
    <property type="term" value="C:cytosolic large ribosomal subunit"/>
    <property type="evidence" value="ECO:0007669"/>
    <property type="project" value="TreeGrafter"/>
</dbReference>
<evidence type="ECO:0000313" key="9">
    <source>
        <dbReference type="Proteomes" id="UP000727962"/>
    </source>
</evidence>
<keyword evidence="2 7" id="KW-0699">rRNA-binding</keyword>
<accession>A0A931LRA0</accession>
<dbReference type="GO" id="GO:0008097">
    <property type="term" value="F:5S rRNA binding"/>
    <property type="evidence" value="ECO:0007669"/>
    <property type="project" value="TreeGrafter"/>
</dbReference>
<evidence type="ECO:0000256" key="1">
    <source>
        <dbReference type="ARBA" id="ARBA00007116"/>
    </source>
</evidence>
<dbReference type="InterPro" id="IPR005484">
    <property type="entry name" value="Ribosomal_uL18_bac/plant/anim"/>
</dbReference>
<gene>
    <name evidence="7 8" type="primary">rplR</name>
    <name evidence="8" type="ORF">HYR64_02760</name>
</gene>
<evidence type="ECO:0000256" key="5">
    <source>
        <dbReference type="ARBA" id="ARBA00023274"/>
    </source>
</evidence>
<comment type="function">
    <text evidence="7">This is one of the proteins that bind and probably mediate the attachment of the 5S RNA into the large ribosomal subunit, where it forms part of the central protuberance.</text>
</comment>
<dbReference type="AlphaFoldDB" id="A0A931LRA0"/>
<reference evidence="8" key="1">
    <citation type="submission" date="2020-07" db="EMBL/GenBank/DDBJ databases">
        <title>Huge and variable diversity of episymbiotic CPR bacteria and DPANN archaea in groundwater ecosystems.</title>
        <authorList>
            <person name="He C.Y."/>
            <person name="Keren R."/>
            <person name="Whittaker M."/>
            <person name="Farag I.F."/>
            <person name="Doudna J."/>
            <person name="Cate J.H.D."/>
            <person name="Banfield J.F."/>
        </authorList>
    </citation>
    <scope>NUCLEOTIDE SEQUENCE</scope>
    <source>
        <strain evidence="8">NC_groundwater_17_Pr7_B-0.1um_64_12</strain>
    </source>
</reference>
<protein>
    <recommendedName>
        <fullName evidence="6 7">Large ribosomal subunit protein uL18</fullName>
    </recommendedName>
</protein>
<dbReference type="FunFam" id="3.30.420.100:FF:000001">
    <property type="entry name" value="50S ribosomal protein L18"/>
    <property type="match status" value="1"/>
</dbReference>
<dbReference type="SUPFAM" id="SSF53137">
    <property type="entry name" value="Translational machinery components"/>
    <property type="match status" value="1"/>
</dbReference>
<organism evidence="8 9">
    <name type="scientific">Fimbriimonas ginsengisoli</name>
    <dbReference type="NCBI Taxonomy" id="1005039"/>
    <lineage>
        <taxon>Bacteria</taxon>
        <taxon>Bacillati</taxon>
        <taxon>Armatimonadota</taxon>
        <taxon>Fimbriimonadia</taxon>
        <taxon>Fimbriimonadales</taxon>
        <taxon>Fimbriimonadaceae</taxon>
        <taxon>Fimbriimonas</taxon>
    </lineage>
</organism>
<dbReference type="CDD" id="cd00432">
    <property type="entry name" value="Ribosomal_L18_L5e"/>
    <property type="match status" value="1"/>
</dbReference>
<dbReference type="InterPro" id="IPR057268">
    <property type="entry name" value="Ribosomal_L18"/>
</dbReference>
<evidence type="ECO:0000256" key="6">
    <source>
        <dbReference type="ARBA" id="ARBA00035197"/>
    </source>
</evidence>
<dbReference type="Gene3D" id="3.30.420.100">
    <property type="match status" value="1"/>
</dbReference>
<name>A0A931LRA0_FIMGI</name>
<dbReference type="HAMAP" id="MF_01337_B">
    <property type="entry name" value="Ribosomal_uL18_B"/>
    <property type="match status" value="1"/>
</dbReference>
<dbReference type="EMBL" id="JACOSL010000019">
    <property type="protein sequence ID" value="MBI1756008.1"/>
    <property type="molecule type" value="Genomic_DNA"/>
</dbReference>
<evidence type="ECO:0000256" key="3">
    <source>
        <dbReference type="ARBA" id="ARBA00022884"/>
    </source>
</evidence>
<keyword evidence="3 7" id="KW-0694">RNA-binding</keyword>
<dbReference type="PANTHER" id="PTHR12899:SF3">
    <property type="entry name" value="LARGE RIBOSOMAL SUBUNIT PROTEIN UL18M"/>
    <property type="match status" value="1"/>
</dbReference>
<comment type="caution">
    <text evidence="8">The sequence shown here is derived from an EMBL/GenBank/DDBJ whole genome shotgun (WGS) entry which is preliminary data.</text>
</comment>
<comment type="similarity">
    <text evidence="1 7">Belongs to the universal ribosomal protein uL18 family.</text>
</comment>
<dbReference type="Pfam" id="PF00861">
    <property type="entry name" value="Ribosomal_L18p"/>
    <property type="match status" value="1"/>
</dbReference>
<sequence>MATPTRTEMRQVRHERLRKRVVGTAERPRLAVFRSLKHIYAQVIDDGAGVTIAAASSQEKALGAGSVSGAKQVGQEVAKRAQAKGIKQVVFDRGGCRFHGRVASLAEGAREAGLEF</sequence>